<proteinExistence type="predicted"/>
<dbReference type="Proteomes" id="UP000284277">
    <property type="component" value="Unassembled WGS sequence"/>
</dbReference>
<reference evidence="12 13" key="1">
    <citation type="submission" date="2016-08" db="EMBL/GenBank/DDBJ databases">
        <title>A new outlook on sporulation: Clostridium algidixylanolyticum.</title>
        <authorList>
            <person name="Poppleton D.I."/>
            <person name="Gribaldo S."/>
        </authorList>
    </citation>
    <scope>NUCLEOTIDE SEQUENCE [LARGE SCALE GENOMIC DNA]</scope>
    <source>
        <strain evidence="12 13">SPL73</strain>
    </source>
</reference>
<dbReference type="GO" id="GO:0006355">
    <property type="term" value="P:regulation of DNA-templated transcription"/>
    <property type="evidence" value="ECO:0007669"/>
    <property type="project" value="InterPro"/>
</dbReference>
<gene>
    <name evidence="12" type="ORF">BET01_00825</name>
</gene>
<dbReference type="SUPFAM" id="SSF52172">
    <property type="entry name" value="CheY-like"/>
    <property type="match status" value="1"/>
</dbReference>
<feature type="modified residue" description="4-aspartylphosphate" evidence="8">
    <location>
        <position position="52"/>
    </location>
</feature>
<dbReference type="SMART" id="SM00448">
    <property type="entry name" value="REC"/>
    <property type="match status" value="1"/>
</dbReference>
<keyword evidence="3" id="KW-0902">Two-component regulatory system</keyword>
<dbReference type="Gene3D" id="3.40.50.2300">
    <property type="match status" value="1"/>
</dbReference>
<dbReference type="InterPro" id="IPR001789">
    <property type="entry name" value="Sig_transdc_resp-reg_receiver"/>
</dbReference>
<dbReference type="EMBL" id="MCIA01000001">
    <property type="protein sequence ID" value="RKD34932.1"/>
    <property type="molecule type" value="Genomic_DNA"/>
</dbReference>
<dbReference type="PROSITE" id="PS50110">
    <property type="entry name" value="RESPONSE_REGULATORY"/>
    <property type="match status" value="1"/>
</dbReference>
<evidence type="ECO:0000259" key="11">
    <source>
        <dbReference type="PROSITE" id="PS51755"/>
    </source>
</evidence>
<feature type="domain" description="Response regulatory" evidence="10">
    <location>
        <begin position="3"/>
        <end position="117"/>
    </location>
</feature>
<evidence type="ECO:0000256" key="1">
    <source>
        <dbReference type="ARBA" id="ARBA00018672"/>
    </source>
</evidence>
<feature type="DNA-binding region" description="OmpR/PhoB-type" evidence="9">
    <location>
        <begin position="129"/>
        <end position="228"/>
    </location>
</feature>
<keyword evidence="5 9" id="KW-0238">DNA-binding</keyword>
<dbReference type="FunFam" id="3.40.50.2300:FF:000001">
    <property type="entry name" value="DNA-binding response regulator PhoB"/>
    <property type="match status" value="1"/>
</dbReference>
<dbReference type="InterPro" id="IPR016032">
    <property type="entry name" value="Sig_transdc_resp-reg_C-effctor"/>
</dbReference>
<evidence type="ECO:0000256" key="9">
    <source>
        <dbReference type="PROSITE-ProRule" id="PRU01091"/>
    </source>
</evidence>
<evidence type="ECO:0000313" key="12">
    <source>
        <dbReference type="EMBL" id="RKD34932.1"/>
    </source>
</evidence>
<accession>A0A419TBW1</accession>
<dbReference type="InterPro" id="IPR039420">
    <property type="entry name" value="WalR-like"/>
</dbReference>
<dbReference type="GO" id="GO:0005829">
    <property type="term" value="C:cytosol"/>
    <property type="evidence" value="ECO:0007669"/>
    <property type="project" value="TreeGrafter"/>
</dbReference>
<keyword evidence="4" id="KW-0805">Transcription regulation</keyword>
<evidence type="ECO:0000256" key="4">
    <source>
        <dbReference type="ARBA" id="ARBA00023015"/>
    </source>
</evidence>
<dbReference type="PANTHER" id="PTHR48111:SF54">
    <property type="entry name" value="STAGE 0 SPORULATION PROTEIN A HOMOLOG"/>
    <property type="match status" value="1"/>
</dbReference>
<evidence type="ECO:0000256" key="8">
    <source>
        <dbReference type="PROSITE-ProRule" id="PRU00169"/>
    </source>
</evidence>
<comment type="function">
    <text evidence="7">May play the central regulatory role in sporulation. It may be an element of the effector pathway responsible for the activation of sporulation genes in response to nutritional stress. Spo0A may act in concert with spo0H (a sigma factor) to control the expression of some genes that are critical to the sporulation process.</text>
</comment>
<dbReference type="SMART" id="SM00862">
    <property type="entry name" value="Trans_reg_C"/>
    <property type="match status" value="1"/>
</dbReference>
<dbReference type="Pfam" id="PF00072">
    <property type="entry name" value="Response_reg"/>
    <property type="match status" value="1"/>
</dbReference>
<dbReference type="InterPro" id="IPR011006">
    <property type="entry name" value="CheY-like_superfamily"/>
</dbReference>
<comment type="caution">
    <text evidence="12">The sequence shown here is derived from an EMBL/GenBank/DDBJ whole genome shotgun (WGS) entry which is preliminary data.</text>
</comment>
<dbReference type="InterPro" id="IPR036388">
    <property type="entry name" value="WH-like_DNA-bd_sf"/>
</dbReference>
<evidence type="ECO:0000259" key="10">
    <source>
        <dbReference type="PROSITE" id="PS50110"/>
    </source>
</evidence>
<dbReference type="AlphaFoldDB" id="A0A419TBW1"/>
<organism evidence="12 13">
    <name type="scientific">Lacrimispora algidixylanolytica</name>
    <dbReference type="NCBI Taxonomy" id="94868"/>
    <lineage>
        <taxon>Bacteria</taxon>
        <taxon>Bacillati</taxon>
        <taxon>Bacillota</taxon>
        <taxon>Clostridia</taxon>
        <taxon>Lachnospirales</taxon>
        <taxon>Lachnospiraceae</taxon>
        <taxon>Lacrimispora</taxon>
    </lineage>
</organism>
<evidence type="ECO:0000256" key="3">
    <source>
        <dbReference type="ARBA" id="ARBA00023012"/>
    </source>
</evidence>
<name>A0A419TBW1_9FIRM</name>
<dbReference type="RefSeq" id="WP_120194866.1">
    <property type="nucleotide sequence ID" value="NZ_MCIA01000001.1"/>
</dbReference>
<dbReference type="GO" id="GO:0032993">
    <property type="term" value="C:protein-DNA complex"/>
    <property type="evidence" value="ECO:0007669"/>
    <property type="project" value="TreeGrafter"/>
</dbReference>
<keyword evidence="6" id="KW-0804">Transcription</keyword>
<dbReference type="InterPro" id="IPR001867">
    <property type="entry name" value="OmpR/PhoB-type_DNA-bd"/>
</dbReference>
<evidence type="ECO:0000313" key="13">
    <source>
        <dbReference type="Proteomes" id="UP000284277"/>
    </source>
</evidence>
<evidence type="ECO:0000256" key="7">
    <source>
        <dbReference type="ARBA" id="ARBA00024867"/>
    </source>
</evidence>
<dbReference type="CDD" id="cd00383">
    <property type="entry name" value="trans_reg_C"/>
    <property type="match status" value="1"/>
</dbReference>
<dbReference type="SUPFAM" id="SSF46894">
    <property type="entry name" value="C-terminal effector domain of the bipartite response regulators"/>
    <property type="match status" value="1"/>
</dbReference>
<dbReference type="PANTHER" id="PTHR48111">
    <property type="entry name" value="REGULATOR OF RPOS"/>
    <property type="match status" value="1"/>
</dbReference>
<dbReference type="GO" id="GO:0000976">
    <property type="term" value="F:transcription cis-regulatory region binding"/>
    <property type="evidence" value="ECO:0007669"/>
    <property type="project" value="TreeGrafter"/>
</dbReference>
<evidence type="ECO:0000256" key="2">
    <source>
        <dbReference type="ARBA" id="ARBA00022553"/>
    </source>
</evidence>
<evidence type="ECO:0000256" key="6">
    <source>
        <dbReference type="ARBA" id="ARBA00023163"/>
    </source>
</evidence>
<dbReference type="GO" id="GO:0000156">
    <property type="term" value="F:phosphorelay response regulator activity"/>
    <property type="evidence" value="ECO:0007669"/>
    <property type="project" value="TreeGrafter"/>
</dbReference>
<sequence>MRTILVVEDELSIRSFVCLNLRKKGYEVFEAETGEDALLVFKSQAIHVVLLDIMLPGIDGFTVCDEMRNLNPTAGIIMLTARTQDEDKVKGLLLGADDYLTKPFQMSELEARILSLLRRLSLVAEKDMAGVLVSGPFSLNSLHNQLTNEGLEIKITPTEVCLLQFLISNKNKGFTRDEILDQVWGTNYSGDPKVVDVNIRRIRTKLESDPKNPRYLCTEWGYGYVWKE</sequence>
<keyword evidence="2 8" id="KW-0597">Phosphoprotein</keyword>
<protein>
    <recommendedName>
        <fullName evidence="1">Stage 0 sporulation protein A homolog</fullName>
    </recommendedName>
</protein>
<dbReference type="Pfam" id="PF00486">
    <property type="entry name" value="Trans_reg_C"/>
    <property type="match status" value="1"/>
</dbReference>
<dbReference type="CDD" id="cd17574">
    <property type="entry name" value="REC_OmpR"/>
    <property type="match status" value="1"/>
</dbReference>
<feature type="domain" description="OmpR/PhoB-type" evidence="11">
    <location>
        <begin position="129"/>
        <end position="228"/>
    </location>
</feature>
<evidence type="ECO:0000256" key="5">
    <source>
        <dbReference type="ARBA" id="ARBA00023125"/>
    </source>
</evidence>
<dbReference type="Gene3D" id="6.10.250.690">
    <property type="match status" value="1"/>
</dbReference>
<dbReference type="OrthoDB" id="9790442at2"/>
<keyword evidence="13" id="KW-1185">Reference proteome</keyword>
<dbReference type="Gene3D" id="1.10.10.10">
    <property type="entry name" value="Winged helix-like DNA-binding domain superfamily/Winged helix DNA-binding domain"/>
    <property type="match status" value="1"/>
</dbReference>
<dbReference type="PROSITE" id="PS51755">
    <property type="entry name" value="OMPR_PHOB"/>
    <property type="match status" value="1"/>
</dbReference>